<organism evidence="5 6">
    <name type="scientific">Paenibacillus planticolens</name>
    <dbReference type="NCBI Taxonomy" id="2654976"/>
    <lineage>
        <taxon>Bacteria</taxon>
        <taxon>Bacillati</taxon>
        <taxon>Bacillota</taxon>
        <taxon>Bacilli</taxon>
        <taxon>Bacillales</taxon>
        <taxon>Paenibacillaceae</taxon>
        <taxon>Paenibacillus</taxon>
    </lineage>
</organism>
<dbReference type="SMART" id="SM00342">
    <property type="entry name" value="HTH_ARAC"/>
    <property type="match status" value="1"/>
</dbReference>
<dbReference type="Gene3D" id="1.10.10.60">
    <property type="entry name" value="Homeodomain-like"/>
    <property type="match status" value="2"/>
</dbReference>
<dbReference type="PANTHER" id="PTHR43280:SF28">
    <property type="entry name" value="HTH-TYPE TRANSCRIPTIONAL ACTIVATOR RHAS"/>
    <property type="match status" value="1"/>
</dbReference>
<dbReference type="InterPro" id="IPR014710">
    <property type="entry name" value="RmlC-like_jellyroll"/>
</dbReference>
<dbReference type="Pfam" id="PF12833">
    <property type="entry name" value="HTH_18"/>
    <property type="match status" value="1"/>
</dbReference>
<keyword evidence="1" id="KW-0805">Transcription regulation</keyword>
<evidence type="ECO:0000256" key="3">
    <source>
        <dbReference type="ARBA" id="ARBA00023163"/>
    </source>
</evidence>
<keyword evidence="3" id="KW-0804">Transcription</keyword>
<dbReference type="CDD" id="cd02209">
    <property type="entry name" value="cupin_XRE_C"/>
    <property type="match status" value="1"/>
</dbReference>
<evidence type="ECO:0000256" key="1">
    <source>
        <dbReference type="ARBA" id="ARBA00023015"/>
    </source>
</evidence>
<dbReference type="Gene3D" id="2.60.120.10">
    <property type="entry name" value="Jelly Rolls"/>
    <property type="match status" value="1"/>
</dbReference>
<keyword evidence="6" id="KW-1185">Reference proteome</keyword>
<protein>
    <submittedName>
        <fullName evidence="5">Helix-turn-helix domain-containing protein</fullName>
    </submittedName>
</protein>
<accession>A0ABX1ZEI0</accession>
<comment type="caution">
    <text evidence="5">The sequence shown here is derived from an EMBL/GenBank/DDBJ whole genome shotgun (WGS) entry which is preliminary data.</text>
</comment>
<keyword evidence="2" id="KW-0238">DNA-binding</keyword>
<evidence type="ECO:0000313" key="5">
    <source>
        <dbReference type="EMBL" id="NOU98513.1"/>
    </source>
</evidence>
<evidence type="ECO:0000259" key="4">
    <source>
        <dbReference type="PROSITE" id="PS01124"/>
    </source>
</evidence>
<dbReference type="SUPFAM" id="SSF46689">
    <property type="entry name" value="Homeodomain-like"/>
    <property type="match status" value="2"/>
</dbReference>
<dbReference type="PANTHER" id="PTHR43280">
    <property type="entry name" value="ARAC-FAMILY TRANSCRIPTIONAL REGULATOR"/>
    <property type="match status" value="1"/>
</dbReference>
<dbReference type="PRINTS" id="PR00032">
    <property type="entry name" value="HTHARAC"/>
</dbReference>
<feature type="domain" description="HTH araC/xylS-type" evidence="4">
    <location>
        <begin position="192"/>
        <end position="290"/>
    </location>
</feature>
<name>A0ABX1ZEI0_9BACL</name>
<dbReference type="InterPro" id="IPR009057">
    <property type="entry name" value="Homeodomain-like_sf"/>
</dbReference>
<proteinExistence type="predicted"/>
<dbReference type="InterPro" id="IPR013096">
    <property type="entry name" value="Cupin_2"/>
</dbReference>
<evidence type="ECO:0000256" key="2">
    <source>
        <dbReference type="ARBA" id="ARBA00023125"/>
    </source>
</evidence>
<dbReference type="Proteomes" id="UP000618579">
    <property type="component" value="Unassembled WGS sequence"/>
</dbReference>
<sequence>MKNLEVFSDLSERLDYNLPDLPLYVRKGSLHQFNNYAAAAHWHSDVEFIYVLKGSMDFSVNGHITHIEQGNGIFVSSRRLHFGFSQDHVDCLFIVVVIHPTLLGEGVSPLQTYWDEKFSQITDDFVSLTNQVAWQQSILLSLQTIYDEMHCTNSPNPLRLASQALSLCALIGDHLQPKVGQPEDIQLWTNVQKMTNFIRQHYEQKITLEDIASAGTVCRSRCCTLFNKYVGQTPNTYLTRYRIQKSCEMLKETKRSISEIALACGFQSGSYFTSIFRKQLGLVPQDYRKQTKSNNNLAEINQDKT</sequence>
<evidence type="ECO:0000313" key="6">
    <source>
        <dbReference type="Proteomes" id="UP000618579"/>
    </source>
</evidence>
<dbReference type="InterPro" id="IPR037923">
    <property type="entry name" value="HTH-like"/>
</dbReference>
<dbReference type="Pfam" id="PF07883">
    <property type="entry name" value="Cupin_2"/>
    <property type="match status" value="1"/>
</dbReference>
<gene>
    <name evidence="5" type="ORF">GC097_00535</name>
</gene>
<dbReference type="EMBL" id="WHNZ01000007">
    <property type="protein sequence ID" value="NOU98513.1"/>
    <property type="molecule type" value="Genomic_DNA"/>
</dbReference>
<dbReference type="InterPro" id="IPR020449">
    <property type="entry name" value="Tscrpt_reg_AraC-type_HTH"/>
</dbReference>
<dbReference type="PROSITE" id="PS01124">
    <property type="entry name" value="HTH_ARAC_FAMILY_2"/>
    <property type="match status" value="1"/>
</dbReference>
<reference evidence="5 6" key="1">
    <citation type="submission" date="2019-10" db="EMBL/GenBank/DDBJ databases">
        <title>Description of Paenibacillus pedi sp. nov.</title>
        <authorList>
            <person name="Carlier A."/>
            <person name="Qi S."/>
        </authorList>
    </citation>
    <scope>NUCLEOTIDE SEQUENCE [LARGE SCALE GENOMIC DNA]</scope>
    <source>
        <strain evidence="5 6">LMG 31457</strain>
    </source>
</reference>
<dbReference type="SUPFAM" id="SSF51215">
    <property type="entry name" value="Regulatory protein AraC"/>
    <property type="match status" value="1"/>
</dbReference>
<dbReference type="InterPro" id="IPR018060">
    <property type="entry name" value="HTH_AraC"/>
</dbReference>